<name>A0A1X0ZXN6_PSEPU</name>
<evidence type="ECO:0000313" key="2">
    <source>
        <dbReference type="Proteomes" id="UP000193675"/>
    </source>
</evidence>
<proteinExistence type="predicted"/>
<gene>
    <name evidence="1" type="ORF">B7H17_12460</name>
</gene>
<sequence length="87" mass="9780">MLIDGNLVAVTEIEIEEARRQLALPSDFFLMQATQQLYHNPGDGMVVIPMPPDMFVVGFENTAGDRRFGVVKINSLKHKMKGYLLDT</sequence>
<protein>
    <submittedName>
        <fullName evidence="1">Uncharacterized protein</fullName>
    </submittedName>
</protein>
<accession>A0A1X0ZXN6</accession>
<dbReference type="Proteomes" id="UP000193675">
    <property type="component" value="Unassembled WGS sequence"/>
</dbReference>
<organism evidence="1 2">
    <name type="scientific">Pseudomonas putida</name>
    <name type="common">Arthrobacter siderocapsulatus</name>
    <dbReference type="NCBI Taxonomy" id="303"/>
    <lineage>
        <taxon>Bacteria</taxon>
        <taxon>Pseudomonadati</taxon>
        <taxon>Pseudomonadota</taxon>
        <taxon>Gammaproteobacteria</taxon>
        <taxon>Pseudomonadales</taxon>
        <taxon>Pseudomonadaceae</taxon>
        <taxon>Pseudomonas</taxon>
    </lineage>
</organism>
<dbReference type="AlphaFoldDB" id="A0A1X0ZXN6"/>
<evidence type="ECO:0000313" key="1">
    <source>
        <dbReference type="EMBL" id="ORL64403.1"/>
    </source>
</evidence>
<dbReference type="EMBL" id="NBWC01000014">
    <property type="protein sequence ID" value="ORL64403.1"/>
    <property type="molecule type" value="Genomic_DNA"/>
</dbReference>
<reference evidence="1 2" key="1">
    <citation type="submission" date="2017-04" db="EMBL/GenBank/DDBJ databases">
        <title>Presence of VIM-2 positive Pseudomonas species in chickens and their surrounding environment.</title>
        <authorList>
            <person name="Zhang R."/>
        </authorList>
    </citation>
    <scope>NUCLEOTIDE SEQUENCE [LARGE SCALE GENOMIC DNA]</scope>
    <source>
        <strain evidence="1 2">DZ-C18</strain>
    </source>
</reference>
<dbReference type="RefSeq" id="WP_084856441.1">
    <property type="nucleotide sequence ID" value="NZ_NBWC01000014.1"/>
</dbReference>
<dbReference type="OrthoDB" id="7012417at2"/>
<comment type="caution">
    <text evidence="1">The sequence shown here is derived from an EMBL/GenBank/DDBJ whole genome shotgun (WGS) entry which is preliminary data.</text>
</comment>